<dbReference type="PANTHER" id="PTHR36017:SF1">
    <property type="entry name" value="EMBRYO DEFECTIVE 1381"/>
    <property type="match status" value="1"/>
</dbReference>
<proteinExistence type="predicted"/>
<dbReference type="Proteomes" id="UP000663760">
    <property type="component" value="Chromosome 14"/>
</dbReference>
<dbReference type="OrthoDB" id="1911782at2759"/>
<dbReference type="PANTHER" id="PTHR36017">
    <property type="entry name" value="EMBRYO DEFECTIVE 1381"/>
    <property type="match status" value="1"/>
</dbReference>
<dbReference type="EMBL" id="LR746277">
    <property type="protein sequence ID" value="CAA7407886.1"/>
    <property type="molecule type" value="Genomic_DNA"/>
</dbReference>
<organism evidence="1 2">
    <name type="scientific">Spirodela intermedia</name>
    <name type="common">Intermediate duckweed</name>
    <dbReference type="NCBI Taxonomy" id="51605"/>
    <lineage>
        <taxon>Eukaryota</taxon>
        <taxon>Viridiplantae</taxon>
        <taxon>Streptophyta</taxon>
        <taxon>Embryophyta</taxon>
        <taxon>Tracheophyta</taxon>
        <taxon>Spermatophyta</taxon>
        <taxon>Magnoliopsida</taxon>
        <taxon>Liliopsida</taxon>
        <taxon>Araceae</taxon>
        <taxon>Lemnoideae</taxon>
        <taxon>Spirodela</taxon>
    </lineage>
</organism>
<evidence type="ECO:0000313" key="1">
    <source>
        <dbReference type="EMBL" id="CAA7407886.1"/>
    </source>
</evidence>
<reference evidence="1" key="1">
    <citation type="submission" date="2020-02" db="EMBL/GenBank/DDBJ databases">
        <authorList>
            <person name="Scholz U."/>
            <person name="Mascher M."/>
            <person name="Fiebig A."/>
        </authorList>
    </citation>
    <scope>NUCLEOTIDE SEQUENCE</scope>
</reference>
<gene>
    <name evidence="1" type="ORF">SI8410_14018564</name>
</gene>
<dbReference type="AlphaFoldDB" id="A0A7I8LE18"/>
<protein>
    <submittedName>
        <fullName evidence="1">Uncharacterized protein</fullName>
    </submittedName>
</protein>
<evidence type="ECO:0000313" key="2">
    <source>
        <dbReference type="Proteomes" id="UP000663760"/>
    </source>
</evidence>
<name>A0A7I8LE18_SPIIN</name>
<sequence length="566" mass="64573">MGKEKAGATAAWRIIPRPLLESILNNHAQHHRVHQPLFLHGPRGVGKTSLILHRLLDDWNKGPHVTGYVDFGLADGRDGHPSKPWASWSTACQPCGLSSLRAHLERTLESMVERGVRLGTIGGRDIFTTLYKWHGLHSALRRAIGQRGGERKDEKLPISVLWSRAVLAFSSKIDNKDIEASLGESLLSNSSNTVEELSYIREAVVSLRLAKEVIDIHQLWRREAVRHLNRTGRFSRSLANSATDWPCLLLELLSNAAEIDYFQPKLVINNIEVLRKAVAEDDSTVSAAVYHDNFLWRLVALGINERSLPIILVTSDSYYSYQAYVDFGFPDIFISRETFGWTLQEAKLHVVPQFFSQSEWKVIDEVLGPNPRHLSDLHALKQRSCCQELTDDGWNNFEDIVDAYLAYLQVTVVNPAMESALDILKKFVDDVRNGKVPDRRLHFGAPWRHPPRSNDPSKSLLWAKINLMDFVQSLVNAQFGVNYLADYSLEILDDPSAVAMLEVGLLYAQRDPSFIRPISRGIQRCLVRWLVQEQLQMGFSERMIFKWHRFIRGRSYRHLLKEVGYK</sequence>
<keyword evidence="2" id="KW-1185">Reference proteome</keyword>
<accession>A0A7I8LE18</accession>